<dbReference type="GO" id="GO:0005524">
    <property type="term" value="F:ATP binding"/>
    <property type="evidence" value="ECO:0007669"/>
    <property type="project" value="InterPro"/>
</dbReference>
<protein>
    <submittedName>
        <fullName evidence="2">Helicase</fullName>
    </submittedName>
</protein>
<keyword evidence="2" id="KW-0067">ATP-binding</keyword>
<evidence type="ECO:0000259" key="1">
    <source>
        <dbReference type="Pfam" id="PF01695"/>
    </source>
</evidence>
<reference evidence="2" key="1">
    <citation type="submission" date="2024-03" db="EMBL/GenBank/DDBJ databases">
        <title>Diverse circular DNA viruses in blood, oral, and fecal samples of captive lemurs.</title>
        <authorList>
            <person name="Paietta E.N."/>
            <person name="Kraberger S."/>
            <person name="Lund M.C."/>
            <person name="Custer J.M."/>
            <person name="Vargas K.M."/>
            <person name="Ehmke E.E."/>
            <person name="Yoder A.D."/>
            <person name="Varsani A."/>
        </authorList>
    </citation>
    <scope>NUCLEOTIDE SEQUENCE</scope>
    <source>
        <strain evidence="2">Duke_26_2</strain>
    </source>
</reference>
<dbReference type="SUPFAM" id="SSF52540">
    <property type="entry name" value="P-loop containing nucleoside triphosphate hydrolases"/>
    <property type="match status" value="1"/>
</dbReference>
<evidence type="ECO:0000313" key="2">
    <source>
        <dbReference type="EMBL" id="XCD06721.1"/>
    </source>
</evidence>
<name>A0AAU8B610_9CAUD</name>
<proteinExistence type="predicted"/>
<dbReference type="GO" id="GO:0004386">
    <property type="term" value="F:helicase activity"/>
    <property type="evidence" value="ECO:0007669"/>
    <property type="project" value="UniProtKB-KW"/>
</dbReference>
<dbReference type="InterPro" id="IPR027417">
    <property type="entry name" value="P-loop_NTPase"/>
</dbReference>
<keyword evidence="2" id="KW-0347">Helicase</keyword>
<accession>A0AAU8B610</accession>
<sequence>MEQAKSRNTTSHAFNNTYKCNKCHDTGFIEYDGVWRRCECYELDYAKRLWSNYGVNPKDIKMLKEYEPYNDITKQARDKAIDYIKSFNDIEKHRENNFCLMGQSGAGKTHIITAIGKALLDKKIPVVYMAYLEGMRELKGNVLDLEYYKKLINRYKGARVLIIDDLFKDKIRSGKLIGELKESDLKYIYEILNYRYLNYLPTLISTECTPHLLIQLDEALGGRILECCGKRFGVVFKEDCNYRLREFM</sequence>
<dbReference type="InterPro" id="IPR002611">
    <property type="entry name" value="IstB_ATP-bd"/>
</dbReference>
<dbReference type="CDD" id="cd00009">
    <property type="entry name" value="AAA"/>
    <property type="match status" value="1"/>
</dbReference>
<dbReference type="PANTHER" id="PTHR30050:SF10">
    <property type="entry name" value="PHAGE-LIKE ELEMENT PBSX PROTEIN XKDC"/>
    <property type="match status" value="1"/>
</dbReference>
<keyword evidence="2" id="KW-0547">Nucleotide-binding</keyword>
<feature type="domain" description="IstB-like ATP-binding" evidence="1">
    <location>
        <begin position="61"/>
        <end position="166"/>
    </location>
</feature>
<dbReference type="PANTHER" id="PTHR30050">
    <property type="entry name" value="CHROMOSOMAL REPLICATION INITIATOR PROTEIN DNAA"/>
    <property type="match status" value="1"/>
</dbReference>
<organism evidence="2">
    <name type="scientific">Dulem virus 30</name>
    <dbReference type="NCBI Taxonomy" id="3145748"/>
    <lineage>
        <taxon>Viruses</taxon>
        <taxon>Duplodnaviria</taxon>
        <taxon>Heunggongvirae</taxon>
        <taxon>Uroviricota</taxon>
        <taxon>Caudoviricetes</taxon>
    </lineage>
</organism>
<dbReference type="GO" id="GO:0006260">
    <property type="term" value="P:DNA replication"/>
    <property type="evidence" value="ECO:0007669"/>
    <property type="project" value="TreeGrafter"/>
</dbReference>
<dbReference type="EMBL" id="PP511706">
    <property type="protein sequence ID" value="XCD06721.1"/>
    <property type="molecule type" value="Genomic_DNA"/>
</dbReference>
<dbReference type="Gene3D" id="3.40.50.300">
    <property type="entry name" value="P-loop containing nucleotide triphosphate hydrolases"/>
    <property type="match status" value="1"/>
</dbReference>
<keyword evidence="2" id="KW-0378">Hydrolase</keyword>
<dbReference type="Pfam" id="PF01695">
    <property type="entry name" value="IstB_IS21"/>
    <property type="match status" value="1"/>
</dbReference>